<organism evidence="1 2">
    <name type="scientific">Serratia fonticola</name>
    <dbReference type="NCBI Taxonomy" id="47917"/>
    <lineage>
        <taxon>Bacteria</taxon>
        <taxon>Pseudomonadati</taxon>
        <taxon>Pseudomonadota</taxon>
        <taxon>Gammaproteobacteria</taxon>
        <taxon>Enterobacterales</taxon>
        <taxon>Yersiniaceae</taxon>
        <taxon>Serratia</taxon>
    </lineage>
</organism>
<protein>
    <submittedName>
        <fullName evidence="1">DUF1240 domain-containing protein</fullName>
    </submittedName>
</protein>
<name>A0AAE7EH21_SERFO</name>
<dbReference type="Pfam" id="PF06836">
    <property type="entry name" value="DUF1240"/>
    <property type="match status" value="1"/>
</dbReference>
<gene>
    <name evidence="1" type="ORF">G9399_08960</name>
</gene>
<reference evidence="2" key="1">
    <citation type="submission" date="2020-03" db="EMBL/GenBank/DDBJ databases">
        <title>Genome sequences of seven Enterobacteriaceae strains isolated from Canadian wastewater treatment facilities.</title>
        <authorList>
            <person name="Huang H."/>
            <person name="Chmara J.T."/>
            <person name="Duceppe M.-O."/>
        </authorList>
    </citation>
    <scope>NUCLEOTIDE SEQUENCE [LARGE SCALE GENOMIC DNA]</scope>
    <source>
        <strain evidence="2">Biosolid 3</strain>
    </source>
</reference>
<sequence>MSDKNFNPSWEGYMGDFLKGNVGINQLKPQHEFLDSIGLEKALSDRLPRHNMIFVKHLTRLAVASILFSLPVSLYVNYKLKHDGYLTCDRISWMSPTTYVKDLSLCR</sequence>
<proteinExistence type="predicted"/>
<dbReference type="RefSeq" id="WP_173408993.1">
    <property type="nucleotide sequence ID" value="NZ_CP054160.3"/>
</dbReference>
<dbReference type="Proteomes" id="UP000503464">
    <property type="component" value="Chromosome"/>
</dbReference>
<accession>A0AAE7EH21</accession>
<dbReference type="EMBL" id="CP054160">
    <property type="protein sequence ID" value="QKJ58479.1"/>
    <property type="molecule type" value="Genomic_DNA"/>
</dbReference>
<dbReference type="AlphaFoldDB" id="A0AAE7EH21"/>
<dbReference type="InterPro" id="IPR010665">
    <property type="entry name" value="DUF1240"/>
</dbReference>
<evidence type="ECO:0000313" key="2">
    <source>
        <dbReference type="Proteomes" id="UP000503464"/>
    </source>
</evidence>
<evidence type="ECO:0000313" key="1">
    <source>
        <dbReference type="EMBL" id="QKJ58479.1"/>
    </source>
</evidence>